<dbReference type="KEGG" id="ssl:SS1G_13136"/>
<dbReference type="RefSeq" id="XP_001586043.1">
    <property type="nucleotide sequence ID" value="XM_001585993.1"/>
</dbReference>
<proteinExistence type="predicted"/>
<dbReference type="InParanoid" id="A7F6A7"/>
<evidence type="ECO:0000313" key="1">
    <source>
        <dbReference type="EMBL" id="EDN98278.1"/>
    </source>
</evidence>
<evidence type="ECO:0000313" key="2">
    <source>
        <dbReference type="Proteomes" id="UP000001312"/>
    </source>
</evidence>
<sequence length="109" mass="13074">MVAVAVSDYTRLSVKEFYQRYAYHAYQNPWEWFSACTCRSLQRYYYSGESADSRYIYNRVRDLLLTENHGNVRIMCGKKLSNPLYSGFLHKFLIHFVQYCDREKKPTDT</sequence>
<dbReference type="EMBL" id="CH476643">
    <property type="protein sequence ID" value="EDN98278.1"/>
    <property type="molecule type" value="Genomic_DNA"/>
</dbReference>
<reference evidence="2" key="1">
    <citation type="journal article" date="2011" name="PLoS Genet.">
        <title>Genomic analysis of the necrotrophic fungal pathogens Sclerotinia sclerotiorum and Botrytis cinerea.</title>
        <authorList>
            <person name="Amselem J."/>
            <person name="Cuomo C.A."/>
            <person name="van Kan J.A."/>
            <person name="Viaud M."/>
            <person name="Benito E.P."/>
            <person name="Couloux A."/>
            <person name="Coutinho P.M."/>
            <person name="de Vries R.P."/>
            <person name="Dyer P.S."/>
            <person name="Fillinger S."/>
            <person name="Fournier E."/>
            <person name="Gout L."/>
            <person name="Hahn M."/>
            <person name="Kohn L."/>
            <person name="Lapalu N."/>
            <person name="Plummer K.M."/>
            <person name="Pradier J.M."/>
            <person name="Quevillon E."/>
            <person name="Sharon A."/>
            <person name="Simon A."/>
            <person name="ten Have A."/>
            <person name="Tudzynski B."/>
            <person name="Tudzynski P."/>
            <person name="Wincker P."/>
            <person name="Andrew M."/>
            <person name="Anthouard V."/>
            <person name="Beever R.E."/>
            <person name="Beffa R."/>
            <person name="Benoit I."/>
            <person name="Bouzid O."/>
            <person name="Brault B."/>
            <person name="Chen Z."/>
            <person name="Choquer M."/>
            <person name="Collemare J."/>
            <person name="Cotton P."/>
            <person name="Danchin E.G."/>
            <person name="Da Silva C."/>
            <person name="Gautier A."/>
            <person name="Giraud C."/>
            <person name="Giraud T."/>
            <person name="Gonzalez C."/>
            <person name="Grossetete S."/>
            <person name="Guldener U."/>
            <person name="Henrissat B."/>
            <person name="Howlett B.J."/>
            <person name="Kodira C."/>
            <person name="Kretschmer M."/>
            <person name="Lappartient A."/>
            <person name="Leroch M."/>
            <person name="Levis C."/>
            <person name="Mauceli E."/>
            <person name="Neuveglise C."/>
            <person name="Oeser B."/>
            <person name="Pearson M."/>
            <person name="Poulain J."/>
            <person name="Poussereau N."/>
            <person name="Quesneville H."/>
            <person name="Rascle C."/>
            <person name="Schumacher J."/>
            <person name="Segurens B."/>
            <person name="Sexton A."/>
            <person name="Silva E."/>
            <person name="Sirven C."/>
            <person name="Soanes D.M."/>
            <person name="Talbot N.J."/>
            <person name="Templeton M."/>
            <person name="Yandava C."/>
            <person name="Yarden O."/>
            <person name="Zeng Q."/>
            <person name="Rollins J.A."/>
            <person name="Lebrun M.H."/>
            <person name="Dickman M."/>
        </authorList>
    </citation>
    <scope>NUCLEOTIDE SEQUENCE [LARGE SCALE GENOMIC DNA]</scope>
    <source>
        <strain evidence="2">ATCC 18683 / 1980 / Ss-1</strain>
    </source>
</reference>
<accession>A7F6A7</accession>
<keyword evidence="2" id="KW-1185">Reference proteome</keyword>
<dbReference type="GeneID" id="5482154"/>
<name>A7F6A7_SCLS1</name>
<protein>
    <submittedName>
        <fullName evidence="1">Uncharacterized protein</fullName>
    </submittedName>
</protein>
<organism evidence="1 2">
    <name type="scientific">Sclerotinia sclerotiorum (strain ATCC 18683 / 1980 / Ss-1)</name>
    <name type="common">White mold</name>
    <name type="synonym">Whetzelinia sclerotiorum</name>
    <dbReference type="NCBI Taxonomy" id="665079"/>
    <lineage>
        <taxon>Eukaryota</taxon>
        <taxon>Fungi</taxon>
        <taxon>Dikarya</taxon>
        <taxon>Ascomycota</taxon>
        <taxon>Pezizomycotina</taxon>
        <taxon>Leotiomycetes</taxon>
        <taxon>Helotiales</taxon>
        <taxon>Sclerotiniaceae</taxon>
        <taxon>Sclerotinia</taxon>
    </lineage>
</organism>
<dbReference type="HOGENOM" id="CLU_2185534_0_0_1"/>
<gene>
    <name evidence="1" type="ORF">SS1G_13136</name>
</gene>
<dbReference type="Proteomes" id="UP000001312">
    <property type="component" value="Unassembled WGS sequence"/>
</dbReference>
<dbReference type="AlphaFoldDB" id="A7F6A7"/>